<name>Q0WXN8_STAAU</name>
<keyword evidence="5" id="KW-0378">Hydrolase</keyword>
<dbReference type="EMBL" id="AM292304">
    <property type="protein sequence ID" value="CAL22898.1"/>
    <property type="molecule type" value="Genomic_DNA"/>
</dbReference>
<keyword evidence="5" id="KW-0540">Nuclease</keyword>
<sequence>MLSILHFMIQCLNLIETSVLLRILYVVYRASHETAKEALGDKELRAIAHELTKTVKDNMSVDWSKRDSAKAKMRVQVRRLLKKYGYPPDLQKMAVEQVVEQAELMASQQ</sequence>
<keyword evidence="5" id="KW-0255">Endonuclease</keyword>
<evidence type="ECO:0000313" key="7">
    <source>
        <dbReference type="EMBL" id="BAL14876.1"/>
    </source>
</evidence>
<protein>
    <submittedName>
        <fullName evidence="5 8">Truncated type I restriction-modification system endonuclease</fullName>
    </submittedName>
</protein>
<reference evidence="5" key="3">
    <citation type="journal article" date="2009" name="J. Antimicrob. Chemother.">
        <title>Genetic diversity of methicillin-resistant Staphylococcus aureus carrying type IV SCCmec in Orebro County and the western region of Sweden.</title>
        <authorList>
            <person name="Berglund C."/>
            <person name="Ito T."/>
            <person name="Ma X.X."/>
            <person name="Ikeda M."/>
            <person name="Watanabe S."/>
            <person name="Soderquist B."/>
            <person name="Hiramatsu K."/>
        </authorList>
    </citation>
    <scope>NUCLEOTIDE SEQUENCE</scope>
    <source>
        <strain evidence="5">JCSC6668</strain>
        <strain evidence="6">JCSC6670</strain>
    </source>
</reference>
<evidence type="ECO:0000313" key="8">
    <source>
        <dbReference type="EMBL" id="CAL22898.1"/>
    </source>
</evidence>
<evidence type="ECO:0000259" key="1">
    <source>
        <dbReference type="Pfam" id="PF11867"/>
    </source>
</evidence>
<proteinExistence type="predicted"/>
<gene>
    <name evidence="5" type="primary">hsdR</name>
    <name evidence="8" type="ORF">ZH22</name>
</gene>
<organism evidence="3">
    <name type="scientific">Staphylococcus aureus</name>
    <dbReference type="NCBI Taxonomy" id="1280"/>
    <lineage>
        <taxon>Bacteria</taxon>
        <taxon>Bacillati</taxon>
        <taxon>Bacillota</taxon>
        <taxon>Bacilli</taxon>
        <taxon>Bacillales</taxon>
        <taxon>Staphylococcaceae</taxon>
        <taxon>Staphylococcus</taxon>
    </lineage>
</organism>
<dbReference type="EMBL" id="AB266531">
    <property type="protein sequence ID" value="BAE98224.1"/>
    <property type="molecule type" value="Genomic_DNA"/>
</dbReference>
<dbReference type="EMBL" id="AB266532">
    <property type="protein sequence ID" value="BAE98239.1"/>
    <property type="molecule type" value="Genomic_DNA"/>
</dbReference>
<reference evidence="8" key="1">
    <citation type="journal article" date="2007" name="Antimicrob. Agents Chemother.">
        <title>Mosaic staphylococcal cassette chromosome mec containing two recombinase loci and a new mec complex, B2.</title>
        <authorList>
            <person name="Heusser R."/>
            <person name="Ender M."/>
            <person name="Berger-Bachi B."/>
            <person name="McCallum N."/>
        </authorList>
    </citation>
    <scope>NUCLEOTIDE SEQUENCE</scope>
    <source>
        <strain evidence="8">MRSAZH47</strain>
    </source>
</reference>
<dbReference type="EMBL" id="AB425824">
    <property type="protein sequence ID" value="BAG84208.1"/>
    <property type="molecule type" value="Genomic_DNA"/>
</dbReference>
<dbReference type="EMBL" id="AB633329">
    <property type="protein sequence ID" value="BAL14876.1"/>
    <property type="molecule type" value="Genomic_DNA"/>
</dbReference>
<evidence type="ECO:0000313" key="3">
    <source>
        <dbReference type="EMBL" id="BAE98239.1"/>
    </source>
</evidence>
<reference evidence="7" key="4">
    <citation type="submission" date="2011-05" db="EMBL/GenBank/DDBJ databases">
        <title>Community-associated methicillin-resistant Staphylococcus aureus: its ultrastructural and genomic evolution.</title>
        <authorList>
            <person name="Yamamoto T."/>
        </authorList>
    </citation>
    <scope>NUCLEOTIDE SEQUENCE</scope>
    <source>
        <strain evidence="7">NN50</strain>
    </source>
</reference>
<dbReference type="EMBL" id="AB425823">
    <property type="protein sequence ID" value="BAG84189.1"/>
    <property type="molecule type" value="Genomic_DNA"/>
</dbReference>
<dbReference type="GO" id="GO:0004519">
    <property type="term" value="F:endonuclease activity"/>
    <property type="evidence" value="ECO:0007669"/>
    <property type="project" value="UniProtKB-KW"/>
</dbReference>
<evidence type="ECO:0000313" key="5">
    <source>
        <dbReference type="EMBL" id="BAG84189.1"/>
    </source>
</evidence>
<accession>Q0WXN8</accession>
<evidence type="ECO:0000313" key="2">
    <source>
        <dbReference type="EMBL" id="BAE98224.1"/>
    </source>
</evidence>
<evidence type="ECO:0000313" key="6">
    <source>
        <dbReference type="EMBL" id="BAG84208.1"/>
    </source>
</evidence>
<evidence type="ECO:0000313" key="4">
    <source>
        <dbReference type="EMBL" id="BAG69164.1"/>
    </source>
</evidence>
<dbReference type="Pfam" id="PF11867">
    <property type="entry name" value="T1RH-like_C"/>
    <property type="match status" value="1"/>
</dbReference>
<feature type="domain" description="Type I restriction enzyme HindI endonuclease subunit-like C-terminal" evidence="1">
    <location>
        <begin position="30"/>
        <end position="107"/>
    </location>
</feature>
<reference evidence="3" key="2">
    <citation type="journal article" date="2008" name="J. Antimicrob. Chemother.">
        <title>Recurrence of heterogeneous methicillin-resistant Staphylococcus aureus (MRSA) among the MRSA clinical isolates in a Japanese university hospital.</title>
        <authorList>
            <person name="Kishii K."/>
            <person name="Ito T."/>
            <person name="Watanabe S."/>
            <person name="Okuzumi K."/>
            <person name="Hiramatsu K."/>
        </authorList>
    </citation>
    <scope>NUCLEOTIDE SEQUENCE</scope>
    <source>
        <strain evidence="2">JCSC4744</strain>
        <strain evidence="3">JCSC4788</strain>
        <strain evidence="4">JCSC4796</strain>
    </source>
</reference>
<dbReference type="AlphaFoldDB" id="Q0WXN8"/>
<dbReference type="EMBL" id="AB266533">
    <property type="protein sequence ID" value="BAG69164.1"/>
    <property type="molecule type" value="Genomic_DNA"/>
</dbReference>
<dbReference type="InterPro" id="IPR021810">
    <property type="entry name" value="T1RH-like_C"/>
</dbReference>